<evidence type="ECO:0000313" key="2">
    <source>
        <dbReference type="EMBL" id="AQQ70291.1"/>
    </source>
</evidence>
<dbReference type="Gene3D" id="3.60.15.10">
    <property type="entry name" value="Ribonuclease Z/Hydroxyacylglutathione hydrolase-like"/>
    <property type="match status" value="1"/>
</dbReference>
<evidence type="ECO:0000259" key="1">
    <source>
        <dbReference type="Pfam" id="PF12706"/>
    </source>
</evidence>
<dbReference type="InterPro" id="IPR036866">
    <property type="entry name" value="RibonucZ/Hydroxyglut_hydro"/>
</dbReference>
<dbReference type="Proteomes" id="UP000188181">
    <property type="component" value="Chromosome"/>
</dbReference>
<reference evidence="3" key="1">
    <citation type="submission" date="2017-02" db="EMBL/GenBank/DDBJ databases">
        <title>Comparative genomics and description of representatives of a novel lineage of planctomycetes thriving in anoxic sediments.</title>
        <authorList>
            <person name="Spring S."/>
            <person name="Bunk B."/>
            <person name="Sproer C."/>
        </authorList>
    </citation>
    <scope>NUCLEOTIDE SEQUENCE [LARGE SCALE GENOMIC DNA]</scope>
    <source>
        <strain evidence="3">SM-Chi-D1</strain>
    </source>
</reference>
<dbReference type="EC" id="3.-.-.-" evidence="2"/>
<sequence length="261" mass="29762">MSLYFQSILSSSSGNCLALWSETTRLLIDCGFSSMKKTREAITGVYGDPYNAHAVLVTHMHGDHISYYPLRALENCGIPVHVHSDCIEQLKTRHFREYGFANLVISPFEFKSFEVGDFQVTPFEVAHNPAFRTCGFIIRHGDKKIVVATDFNEWQSIFGHFIDADFIFVESNHDLELLRKYYNPNSIYHLPNPSAAEFLLNLSIHNKKQPDKIMFGHLSSQRNRCDIALRETCMTFDSAGRKMDFELVAAPLRFPGDVISI</sequence>
<accession>A0A1Q2MC80</accession>
<dbReference type="InterPro" id="IPR001279">
    <property type="entry name" value="Metallo-B-lactamas"/>
</dbReference>
<dbReference type="PANTHER" id="PTHR47619">
    <property type="entry name" value="METALLO-HYDROLASE YYCJ-RELATED"/>
    <property type="match status" value="1"/>
</dbReference>
<dbReference type="RefSeq" id="WP_146682567.1">
    <property type="nucleotide sequence ID" value="NZ_CP019646.1"/>
</dbReference>
<organism evidence="2 3">
    <name type="scientific">Limihaloglobus sulfuriphilus</name>
    <dbReference type="NCBI Taxonomy" id="1851148"/>
    <lineage>
        <taxon>Bacteria</taxon>
        <taxon>Pseudomonadati</taxon>
        <taxon>Planctomycetota</taxon>
        <taxon>Phycisphaerae</taxon>
        <taxon>Sedimentisphaerales</taxon>
        <taxon>Sedimentisphaeraceae</taxon>
        <taxon>Limihaloglobus</taxon>
    </lineage>
</organism>
<keyword evidence="3" id="KW-1185">Reference proteome</keyword>
<keyword evidence="2" id="KW-0378">Hydrolase</keyword>
<dbReference type="EMBL" id="CP019646">
    <property type="protein sequence ID" value="AQQ70291.1"/>
    <property type="molecule type" value="Genomic_DNA"/>
</dbReference>
<dbReference type="KEGG" id="pbas:SMSP2_00635"/>
<feature type="domain" description="Metallo-beta-lactamase" evidence="1">
    <location>
        <begin position="24"/>
        <end position="203"/>
    </location>
</feature>
<dbReference type="STRING" id="1851148.SMSP2_00635"/>
<proteinExistence type="predicted"/>
<protein>
    <submittedName>
        <fullName evidence="2">Putative metallo-hydrolase YycJ</fullName>
        <ecNumber evidence="2">3.-.-.-</ecNumber>
    </submittedName>
</protein>
<dbReference type="GO" id="GO:0016787">
    <property type="term" value="F:hydrolase activity"/>
    <property type="evidence" value="ECO:0007669"/>
    <property type="project" value="UniProtKB-KW"/>
</dbReference>
<dbReference type="SUPFAM" id="SSF56281">
    <property type="entry name" value="Metallo-hydrolase/oxidoreductase"/>
    <property type="match status" value="1"/>
</dbReference>
<evidence type="ECO:0000313" key="3">
    <source>
        <dbReference type="Proteomes" id="UP000188181"/>
    </source>
</evidence>
<dbReference type="AlphaFoldDB" id="A0A1Q2MC80"/>
<dbReference type="PANTHER" id="PTHR47619:SF1">
    <property type="entry name" value="EXODEOXYRIBONUCLEASE WALJ"/>
    <property type="match status" value="1"/>
</dbReference>
<dbReference type="OrthoDB" id="9781189at2"/>
<name>A0A1Q2MC80_9BACT</name>
<dbReference type="Pfam" id="PF12706">
    <property type="entry name" value="Lactamase_B_2"/>
    <property type="match status" value="1"/>
</dbReference>
<dbReference type="InterPro" id="IPR052533">
    <property type="entry name" value="WalJ/YycJ-like"/>
</dbReference>
<gene>
    <name evidence="2" type="primary">yycJ</name>
    <name evidence="2" type="ORF">SMSP2_00635</name>
</gene>